<protein>
    <submittedName>
        <fullName evidence="2">Uncharacterized protein</fullName>
    </submittedName>
</protein>
<organism evidence="2 3">
    <name type="scientific">Adineta steineri</name>
    <dbReference type="NCBI Taxonomy" id="433720"/>
    <lineage>
        <taxon>Eukaryota</taxon>
        <taxon>Metazoa</taxon>
        <taxon>Spiralia</taxon>
        <taxon>Gnathifera</taxon>
        <taxon>Rotifera</taxon>
        <taxon>Eurotatoria</taxon>
        <taxon>Bdelloidea</taxon>
        <taxon>Adinetida</taxon>
        <taxon>Adinetidae</taxon>
        <taxon>Adineta</taxon>
    </lineage>
</organism>
<reference evidence="2" key="1">
    <citation type="submission" date="2021-02" db="EMBL/GenBank/DDBJ databases">
        <authorList>
            <person name="Nowell W R."/>
        </authorList>
    </citation>
    <scope>NUCLEOTIDE SEQUENCE</scope>
</reference>
<dbReference type="Proteomes" id="UP000663877">
    <property type="component" value="Unassembled WGS sequence"/>
</dbReference>
<evidence type="ECO:0000313" key="3">
    <source>
        <dbReference type="Proteomes" id="UP000663832"/>
    </source>
</evidence>
<name>A0A815HJ83_9BILA</name>
<dbReference type="AlphaFoldDB" id="A0A815HJ83"/>
<keyword evidence="3" id="KW-1185">Reference proteome</keyword>
<dbReference type="EMBL" id="CAJNOI010000098">
    <property type="protein sequence ID" value="CAF1055079.1"/>
    <property type="molecule type" value="Genomic_DNA"/>
</dbReference>
<proteinExistence type="predicted"/>
<evidence type="ECO:0000313" key="1">
    <source>
        <dbReference type="EMBL" id="CAF1055079.1"/>
    </source>
</evidence>
<dbReference type="Proteomes" id="UP000663832">
    <property type="component" value="Unassembled WGS sequence"/>
</dbReference>
<gene>
    <name evidence="1" type="ORF">BJG266_LOCUS18837</name>
    <name evidence="2" type="ORF">QVE165_LOCUS34058</name>
</gene>
<dbReference type="EMBL" id="CAJNOM010000317">
    <property type="protein sequence ID" value="CAF1352213.1"/>
    <property type="molecule type" value="Genomic_DNA"/>
</dbReference>
<comment type="caution">
    <text evidence="2">The sequence shown here is derived from an EMBL/GenBank/DDBJ whole genome shotgun (WGS) entry which is preliminary data.</text>
</comment>
<evidence type="ECO:0000313" key="2">
    <source>
        <dbReference type="EMBL" id="CAF1352213.1"/>
    </source>
</evidence>
<accession>A0A815HJ83</accession>
<sequence>MISVFIVYILTPTLKITQNIFRETADAYKYDNKARRIASSLLETFTLSDLFIQFLLTYASSSILNLQGGPSQFRNFVDSPIIANTSGYLTLTLLPESIHTI</sequence>
<dbReference type="OrthoDB" id="414698at2759"/>